<evidence type="ECO:0000313" key="3">
    <source>
        <dbReference type="Proteomes" id="UP001515480"/>
    </source>
</evidence>
<dbReference type="PROSITE" id="PS50280">
    <property type="entry name" value="SET"/>
    <property type="match status" value="1"/>
</dbReference>
<dbReference type="Gene3D" id="2.170.270.10">
    <property type="entry name" value="SET domain"/>
    <property type="match status" value="1"/>
</dbReference>
<dbReference type="InterPro" id="IPR051357">
    <property type="entry name" value="H3K9_HMTase_SUVAR3-9"/>
</dbReference>
<dbReference type="SUPFAM" id="SSF82199">
    <property type="entry name" value="SET domain"/>
    <property type="match status" value="1"/>
</dbReference>
<dbReference type="PANTHER" id="PTHR45660:SF13">
    <property type="entry name" value="HISTONE-LYSINE N-METHYLTRANSFERASE SETMAR"/>
    <property type="match status" value="1"/>
</dbReference>
<comment type="caution">
    <text evidence="2">The sequence shown here is derived from an EMBL/GenBank/DDBJ whole genome shotgun (WGS) entry which is preliminary data.</text>
</comment>
<name>A0AB34K4J1_PRYPA</name>
<evidence type="ECO:0000313" key="2">
    <source>
        <dbReference type="EMBL" id="KAL1527996.1"/>
    </source>
</evidence>
<reference evidence="2 3" key="1">
    <citation type="journal article" date="2024" name="Science">
        <title>Giant polyketide synthase enzymes in the biosynthesis of giant marine polyether toxins.</title>
        <authorList>
            <person name="Fallon T.R."/>
            <person name="Shende V.V."/>
            <person name="Wierzbicki I.H."/>
            <person name="Pendleton A.L."/>
            <person name="Watervoot N.F."/>
            <person name="Auber R.P."/>
            <person name="Gonzalez D.J."/>
            <person name="Wisecaver J.H."/>
            <person name="Moore B.S."/>
        </authorList>
    </citation>
    <scope>NUCLEOTIDE SEQUENCE [LARGE SCALE GENOMIC DNA]</scope>
    <source>
        <strain evidence="2 3">12B1</strain>
    </source>
</reference>
<gene>
    <name evidence="2" type="ORF">AB1Y20_009367</name>
</gene>
<organism evidence="2 3">
    <name type="scientific">Prymnesium parvum</name>
    <name type="common">Toxic golden alga</name>
    <dbReference type="NCBI Taxonomy" id="97485"/>
    <lineage>
        <taxon>Eukaryota</taxon>
        <taxon>Haptista</taxon>
        <taxon>Haptophyta</taxon>
        <taxon>Prymnesiophyceae</taxon>
        <taxon>Prymnesiales</taxon>
        <taxon>Prymnesiaceae</taxon>
        <taxon>Prymnesium</taxon>
    </lineage>
</organism>
<dbReference type="InterPro" id="IPR046341">
    <property type="entry name" value="SET_dom_sf"/>
</dbReference>
<dbReference type="GO" id="GO:0042054">
    <property type="term" value="F:histone methyltransferase activity"/>
    <property type="evidence" value="ECO:0007669"/>
    <property type="project" value="TreeGrafter"/>
</dbReference>
<dbReference type="GO" id="GO:0003690">
    <property type="term" value="F:double-stranded DNA binding"/>
    <property type="evidence" value="ECO:0007669"/>
    <property type="project" value="TreeGrafter"/>
</dbReference>
<dbReference type="Proteomes" id="UP001515480">
    <property type="component" value="Unassembled WGS sequence"/>
</dbReference>
<feature type="domain" description="SET" evidence="1">
    <location>
        <begin position="222"/>
        <end position="353"/>
    </location>
</feature>
<dbReference type="AlphaFoldDB" id="A0AB34K4J1"/>
<dbReference type="SMART" id="SM00317">
    <property type="entry name" value="SET"/>
    <property type="match status" value="1"/>
</dbReference>
<dbReference type="Pfam" id="PF00856">
    <property type="entry name" value="SET"/>
    <property type="match status" value="1"/>
</dbReference>
<dbReference type="EMBL" id="JBGBPQ010000002">
    <property type="protein sequence ID" value="KAL1527996.1"/>
    <property type="molecule type" value="Genomic_DNA"/>
</dbReference>
<evidence type="ECO:0000259" key="1">
    <source>
        <dbReference type="PROSITE" id="PS50280"/>
    </source>
</evidence>
<proteinExistence type="predicted"/>
<dbReference type="InterPro" id="IPR001214">
    <property type="entry name" value="SET_dom"/>
</dbReference>
<protein>
    <recommendedName>
        <fullName evidence="1">SET domain-containing protein</fullName>
    </recommendedName>
</protein>
<accession>A0AB34K4J1</accession>
<keyword evidence="3" id="KW-1185">Reference proteome</keyword>
<dbReference type="PANTHER" id="PTHR45660">
    <property type="entry name" value="HISTONE-LYSINE N-METHYLTRANSFERASE SETMAR"/>
    <property type="match status" value="1"/>
</dbReference>
<sequence length="393" mass="43967">MRLSRRFLLRRRRPLLDLLSRVVAQRAQSRRQVLHDLHKKRVRALVQLSLLSRYLHRRAEHLHTLVPRAVRRGMLRVAGAPPQPYTRVLHQLAATYWQAATAPTDSLQDAALRSLAEGRHSVQAAEKRHSVHAAGGGHHAQAAAEGFEDVPLREAFKGVEHSEELSVDRLRRFCGEAILDALRACRPTYADRDNCSGKNGKLLRKLVAGDVRIKVVRDVRPNSPISLFTPISEEPLAAVAATEIAEGEPIAQYAGELICEDDEEPADNSYLYELDPKEMRERGYSGKTLRINARTRGGVSRFINDCWSPEGLPARTPNCFAALVFDGKAKLPRMVVFATANIPQGSEIIIDYGPDYWKITTRTLLQAHAESALTNHERCAKYEEWLASSASSQ</sequence>